<gene>
    <name evidence="2" type="ORF">PBT88_04745</name>
</gene>
<keyword evidence="1" id="KW-0812">Transmembrane</keyword>
<dbReference type="Proteomes" id="UP001210865">
    <property type="component" value="Chromosome"/>
</dbReference>
<organism evidence="2 3">
    <name type="scientific">Sphingomonas abietis</name>
    <dbReference type="NCBI Taxonomy" id="3012344"/>
    <lineage>
        <taxon>Bacteria</taxon>
        <taxon>Pseudomonadati</taxon>
        <taxon>Pseudomonadota</taxon>
        <taxon>Alphaproteobacteria</taxon>
        <taxon>Sphingomonadales</taxon>
        <taxon>Sphingomonadaceae</taxon>
        <taxon>Sphingomonas</taxon>
    </lineage>
</organism>
<dbReference type="RefSeq" id="WP_270078074.1">
    <property type="nucleotide sequence ID" value="NZ_CP115174.1"/>
</dbReference>
<protein>
    <recommendedName>
        <fullName evidence="4">Heme exporter protein D</fullName>
    </recommendedName>
</protein>
<dbReference type="EMBL" id="CP115174">
    <property type="protein sequence ID" value="WBO23442.1"/>
    <property type="molecule type" value="Genomic_DNA"/>
</dbReference>
<proteinExistence type="predicted"/>
<accession>A0ABY7NPI3</accession>
<reference evidence="2 3" key="1">
    <citation type="submission" date="2022-12" db="EMBL/GenBank/DDBJ databases">
        <title>Sphingomonas abieness sp. nov., an endophytic bacterium isolated from Abies koreana.</title>
        <authorList>
            <person name="Jiang L."/>
            <person name="Lee J."/>
        </authorList>
    </citation>
    <scope>NUCLEOTIDE SEQUENCE [LARGE SCALE GENOMIC DNA]</scope>
    <source>
        <strain evidence="3">PAMB 00755</strain>
    </source>
</reference>
<evidence type="ECO:0008006" key="4">
    <source>
        <dbReference type="Google" id="ProtNLM"/>
    </source>
</evidence>
<evidence type="ECO:0000313" key="2">
    <source>
        <dbReference type="EMBL" id="WBO23442.1"/>
    </source>
</evidence>
<name>A0ABY7NPI3_9SPHN</name>
<evidence type="ECO:0000313" key="3">
    <source>
        <dbReference type="Proteomes" id="UP001210865"/>
    </source>
</evidence>
<keyword evidence="1" id="KW-1133">Transmembrane helix</keyword>
<evidence type="ECO:0000256" key="1">
    <source>
        <dbReference type="SAM" id="Phobius"/>
    </source>
</evidence>
<sequence>MSNSELGVLLVAIFCGYALFEYALARLIVLAFRRARQEIMRQYWKANGRGKP</sequence>
<keyword evidence="3" id="KW-1185">Reference proteome</keyword>
<feature type="transmembrane region" description="Helical" evidence="1">
    <location>
        <begin position="6"/>
        <end position="32"/>
    </location>
</feature>
<keyword evidence="1" id="KW-0472">Membrane</keyword>